<organism evidence="2 3">
    <name type="scientific">Taibaiella soli</name>
    <dbReference type="NCBI Taxonomy" id="1649169"/>
    <lineage>
        <taxon>Bacteria</taxon>
        <taxon>Pseudomonadati</taxon>
        <taxon>Bacteroidota</taxon>
        <taxon>Chitinophagia</taxon>
        <taxon>Chitinophagales</taxon>
        <taxon>Chitinophagaceae</taxon>
        <taxon>Taibaiella</taxon>
    </lineage>
</organism>
<accession>A0A2W2AI23</accession>
<dbReference type="EMBL" id="QKTW01000002">
    <property type="protein sequence ID" value="PZF74901.1"/>
    <property type="molecule type" value="Genomic_DNA"/>
</dbReference>
<sequence length="114" mass="13298">MAANEQLANRVREMLADHTDDITEKKMFGGICFMVNDKMCVAVGKDHLMVRLDPAIYDIAIEENGCRPMILGDREMKGYVWVDEEVLHTQKQLMHWVKRGLEYNQFAKPSKKRR</sequence>
<evidence type="ECO:0000259" key="1">
    <source>
        <dbReference type="Pfam" id="PF04993"/>
    </source>
</evidence>
<proteinExistence type="predicted"/>
<dbReference type="SUPFAM" id="SSF159894">
    <property type="entry name" value="YgaC/TfoX-N like"/>
    <property type="match status" value="1"/>
</dbReference>
<protein>
    <recommendedName>
        <fullName evidence="1">TfoX N-terminal domain-containing protein</fullName>
    </recommendedName>
</protein>
<dbReference type="InterPro" id="IPR007076">
    <property type="entry name" value="TfoX_N"/>
</dbReference>
<dbReference type="Gene3D" id="3.30.1460.30">
    <property type="entry name" value="YgaC/TfoX-N like chaperone"/>
    <property type="match status" value="1"/>
</dbReference>
<dbReference type="Pfam" id="PF04993">
    <property type="entry name" value="TfoX_N"/>
    <property type="match status" value="1"/>
</dbReference>
<reference evidence="2 3" key="1">
    <citation type="submission" date="2018-06" db="EMBL/GenBank/DDBJ databases">
        <title>Mucibacter soli gen. nov., sp. nov., a new member of the family Chitinophagaceae producing mucin.</title>
        <authorList>
            <person name="Kim M.-K."/>
            <person name="Park S."/>
            <person name="Kim T.-S."/>
            <person name="Joung Y."/>
            <person name="Han J.-H."/>
            <person name="Kim S.B."/>
        </authorList>
    </citation>
    <scope>NUCLEOTIDE SEQUENCE [LARGE SCALE GENOMIC DNA]</scope>
    <source>
        <strain evidence="2 3">R1-15</strain>
    </source>
</reference>
<dbReference type="OrthoDB" id="214902at2"/>
<dbReference type="Proteomes" id="UP000248745">
    <property type="component" value="Unassembled WGS sequence"/>
</dbReference>
<evidence type="ECO:0000313" key="3">
    <source>
        <dbReference type="Proteomes" id="UP000248745"/>
    </source>
</evidence>
<name>A0A2W2AI23_9BACT</name>
<dbReference type="AlphaFoldDB" id="A0A2W2AI23"/>
<feature type="domain" description="TfoX N-terminal" evidence="1">
    <location>
        <begin position="15"/>
        <end position="102"/>
    </location>
</feature>
<gene>
    <name evidence="2" type="ORF">DN068_01515</name>
</gene>
<comment type="caution">
    <text evidence="2">The sequence shown here is derived from an EMBL/GenBank/DDBJ whole genome shotgun (WGS) entry which is preliminary data.</text>
</comment>
<evidence type="ECO:0000313" key="2">
    <source>
        <dbReference type="EMBL" id="PZF74901.1"/>
    </source>
</evidence>
<keyword evidence="3" id="KW-1185">Reference proteome</keyword>
<dbReference type="RefSeq" id="WP_110997107.1">
    <property type="nucleotide sequence ID" value="NZ_QKTW01000002.1"/>
</dbReference>